<dbReference type="AlphaFoldDB" id="K6D0H2"/>
<sequence length="105" mass="12348">MDGQKKSYYIDVGTGHITSNATSSTWSYKIQATDEEITQLRELFNQNYSTEWKNFFRTHIPYLEYHHDKENDAYDSTIHQVYGMLHKLGDDEAKSHIESMNILPK</sequence>
<evidence type="ECO:0008006" key="3">
    <source>
        <dbReference type="Google" id="ProtNLM"/>
    </source>
</evidence>
<evidence type="ECO:0000313" key="1">
    <source>
        <dbReference type="EMBL" id="EKN65972.1"/>
    </source>
</evidence>
<dbReference type="EMBL" id="AJLS01000123">
    <property type="protein sequence ID" value="EKN65972.1"/>
    <property type="molecule type" value="Genomic_DNA"/>
</dbReference>
<dbReference type="RefSeq" id="WP_007086504.1">
    <property type="nucleotide sequence ID" value="NZ_AJLS01000123.1"/>
</dbReference>
<dbReference type="OrthoDB" id="2706506at2"/>
<evidence type="ECO:0000313" key="2">
    <source>
        <dbReference type="Proteomes" id="UP000006316"/>
    </source>
</evidence>
<dbReference type="STRING" id="1117379.BABA_17552"/>
<dbReference type="Proteomes" id="UP000006316">
    <property type="component" value="Unassembled WGS sequence"/>
</dbReference>
<reference evidence="1 2" key="1">
    <citation type="journal article" date="2012" name="Front. Microbiol.">
        <title>Redundancy and modularity in membrane-associated dissimilatory nitrate reduction in Bacillus.</title>
        <authorList>
            <person name="Heylen K."/>
            <person name="Keltjens J."/>
        </authorList>
    </citation>
    <scope>NUCLEOTIDE SEQUENCE [LARGE SCALE GENOMIC DNA]</scope>
    <source>
        <strain evidence="2">LMG 21833T</strain>
    </source>
</reference>
<name>K6D0H2_9BACI</name>
<proteinExistence type="predicted"/>
<comment type="caution">
    <text evidence="1">The sequence shown here is derived from an EMBL/GenBank/DDBJ whole genome shotgun (WGS) entry which is preliminary data.</text>
</comment>
<dbReference type="eggNOG" id="ENOG5032E8M">
    <property type="taxonomic scope" value="Bacteria"/>
</dbReference>
<dbReference type="PATRIC" id="fig|1117379.3.peg.3634"/>
<keyword evidence="2" id="KW-1185">Reference proteome</keyword>
<protein>
    <recommendedName>
        <fullName evidence="3">Hydrolase</fullName>
    </recommendedName>
</protein>
<organism evidence="1 2">
    <name type="scientific">Neobacillus bataviensis LMG 21833</name>
    <dbReference type="NCBI Taxonomy" id="1117379"/>
    <lineage>
        <taxon>Bacteria</taxon>
        <taxon>Bacillati</taxon>
        <taxon>Bacillota</taxon>
        <taxon>Bacilli</taxon>
        <taxon>Bacillales</taxon>
        <taxon>Bacillaceae</taxon>
        <taxon>Neobacillus</taxon>
    </lineage>
</organism>
<accession>K6D0H2</accession>
<gene>
    <name evidence="1" type="ORF">BABA_17552</name>
</gene>